<comment type="similarity">
    <text evidence="1 5">Belongs to the FliD family.</text>
</comment>
<comment type="subcellular location">
    <subcellularLocation>
        <location evidence="5">Secreted</location>
    </subcellularLocation>
    <subcellularLocation>
        <location evidence="5">Bacterial flagellum</location>
    </subcellularLocation>
</comment>
<dbReference type="RefSeq" id="WP_230501332.1">
    <property type="nucleotide sequence ID" value="NZ_CAKJTJ010000010.1"/>
</dbReference>
<comment type="function">
    <text evidence="5">Required for morphogenesis and for the elongation of the flagellar filament by facilitating polymerization of the flagellin monomers at the tip of growing filament. Forms a capping structure, which prevents flagellin subunits (transported through the central channel of the flagellum) from leaking out without polymerization at the distal end.</text>
</comment>
<dbReference type="PANTHER" id="PTHR30288:SF0">
    <property type="entry name" value="FLAGELLAR HOOK-ASSOCIATED PROTEIN 2"/>
    <property type="match status" value="1"/>
</dbReference>
<feature type="domain" description="Flagellar hook-associated protein 2 N-terminal" evidence="6">
    <location>
        <begin position="8"/>
        <end position="101"/>
    </location>
</feature>
<feature type="domain" description="Flagellar hook-associated protein 2 C-terminal" evidence="7">
    <location>
        <begin position="311"/>
        <end position="572"/>
    </location>
</feature>
<dbReference type="InterPro" id="IPR003481">
    <property type="entry name" value="FliD_N"/>
</dbReference>
<dbReference type="NCBIfam" id="NF005833">
    <property type="entry name" value="PRK07737.1"/>
    <property type="match status" value="1"/>
</dbReference>
<keyword evidence="5" id="KW-0964">Secreted</keyword>
<dbReference type="InterPro" id="IPR010809">
    <property type="entry name" value="FliD_C"/>
</dbReference>
<dbReference type="Proteomes" id="UP000789833">
    <property type="component" value="Unassembled WGS sequence"/>
</dbReference>
<dbReference type="Pfam" id="PF02465">
    <property type="entry name" value="FliD_N"/>
    <property type="match status" value="1"/>
</dbReference>
<evidence type="ECO:0000256" key="2">
    <source>
        <dbReference type="ARBA" id="ARBA00011255"/>
    </source>
</evidence>
<keyword evidence="4 5" id="KW-0975">Bacterial flagellum</keyword>
<evidence type="ECO:0000259" key="7">
    <source>
        <dbReference type="Pfam" id="PF07195"/>
    </source>
</evidence>
<sequence length="584" mass="65104">MRLTGFQSGLDINQMVSDLMKAQRIPMNKLTQQKQLLEWKRDDYREVNRLLNEFSNLSFNMTLQRSYSQKKVTSTNTSVSATATSTAANVSYTLSNVKVATVATNASSSSMMTSGKKLDTAKSLWEQRGDIANYDSLNSIVDPRSVTQETDRVFVGTDFDPKELTLIKVTNNEGEVSTYSMVSSTDQFQEGENQAFYDESTGEVIFSNTLEADSVIEAPPNYKFAITTYNQTGEPLVHEFSFRADATMNEIISQINSSKLGLTAFFDDFNGGLVLTKREAGDFNNGGNEIEFSGAFLTNVMNLNQNNEQGGTSAKVTINGVETERNSNNFTINGVTFNLNENMAPGESAVINVANDTEQTFNTIKDYLTKYNELIEKINAKLGEPLYRDYKPLSKDEREALSDRQIEQWEERARSGLLRNDSILSSGLGKMRTSLYETVGGLGGSFSHLAQIGITTSTEYMDKGKLIFDDDKLREAIEKDPNSVMMMFTSNGNNETGIGIARKLREAAQGTIRSIEARAGNASRTAQQFTIGRELINVDKRISAFERRMQTVEARYWRQFTAMEKAIGQANSQSMQLMSYFNNG</sequence>
<gene>
    <name evidence="8" type="ORF">BACCIP111883_02213</name>
</gene>
<dbReference type="InterPro" id="IPR040026">
    <property type="entry name" value="FliD"/>
</dbReference>
<keyword evidence="3" id="KW-0175">Coiled coil</keyword>
<dbReference type="PANTHER" id="PTHR30288">
    <property type="entry name" value="FLAGELLAR CAP/ASSEMBLY PROTEIN FLID"/>
    <property type="match status" value="1"/>
</dbReference>
<reference evidence="8 9" key="1">
    <citation type="submission" date="2021-10" db="EMBL/GenBank/DDBJ databases">
        <authorList>
            <person name="Criscuolo A."/>
        </authorList>
    </citation>
    <scope>NUCLEOTIDE SEQUENCE [LARGE SCALE GENOMIC DNA]</scope>
    <source>
        <strain evidence="9">CIP 111883</strain>
    </source>
</reference>
<name>A0ABM8YN88_9BACI</name>
<evidence type="ECO:0000313" key="8">
    <source>
        <dbReference type="EMBL" id="CAG9621440.1"/>
    </source>
</evidence>
<dbReference type="Pfam" id="PF07195">
    <property type="entry name" value="FliD_C"/>
    <property type="match status" value="1"/>
</dbReference>
<evidence type="ECO:0000259" key="6">
    <source>
        <dbReference type="Pfam" id="PF02465"/>
    </source>
</evidence>
<comment type="subunit">
    <text evidence="2 5">Homopentamer.</text>
</comment>
<keyword evidence="9" id="KW-1185">Reference proteome</keyword>
<organism evidence="8 9">
    <name type="scientific">Sutcliffiella rhizosphaerae</name>
    <dbReference type="NCBI Taxonomy" id="2880967"/>
    <lineage>
        <taxon>Bacteria</taxon>
        <taxon>Bacillati</taxon>
        <taxon>Bacillota</taxon>
        <taxon>Bacilli</taxon>
        <taxon>Bacillales</taxon>
        <taxon>Bacillaceae</taxon>
        <taxon>Sutcliffiella</taxon>
    </lineage>
</organism>
<protein>
    <recommendedName>
        <fullName evidence="5">Flagellar hook-associated protein 2</fullName>
        <shortName evidence="5">HAP2</shortName>
    </recommendedName>
    <alternativeName>
        <fullName evidence="5">Flagellar cap protein</fullName>
    </alternativeName>
</protein>
<accession>A0ABM8YN88</accession>
<evidence type="ECO:0000256" key="5">
    <source>
        <dbReference type="RuleBase" id="RU362066"/>
    </source>
</evidence>
<evidence type="ECO:0000256" key="3">
    <source>
        <dbReference type="ARBA" id="ARBA00023054"/>
    </source>
</evidence>
<proteinExistence type="inferred from homology"/>
<evidence type="ECO:0000256" key="4">
    <source>
        <dbReference type="ARBA" id="ARBA00023143"/>
    </source>
</evidence>
<dbReference type="EMBL" id="CAKJTJ010000010">
    <property type="protein sequence ID" value="CAG9621440.1"/>
    <property type="molecule type" value="Genomic_DNA"/>
</dbReference>
<evidence type="ECO:0000256" key="1">
    <source>
        <dbReference type="ARBA" id="ARBA00009764"/>
    </source>
</evidence>
<evidence type="ECO:0000313" key="9">
    <source>
        <dbReference type="Proteomes" id="UP000789833"/>
    </source>
</evidence>
<comment type="caution">
    <text evidence="8">The sequence shown here is derived from an EMBL/GenBank/DDBJ whole genome shotgun (WGS) entry which is preliminary data.</text>
</comment>